<dbReference type="GO" id="GO:1990351">
    <property type="term" value="C:transporter complex"/>
    <property type="evidence" value="ECO:0007669"/>
    <property type="project" value="TreeGrafter"/>
</dbReference>
<dbReference type="AlphaFoldDB" id="A0A7M1AWW2"/>
<dbReference type="PANTHER" id="PTHR30189">
    <property type="entry name" value="LPS-ASSEMBLY PROTEIN"/>
    <property type="match status" value="1"/>
</dbReference>
<dbReference type="GO" id="GO:0015920">
    <property type="term" value="P:lipopolysaccharide transport"/>
    <property type="evidence" value="ECO:0007669"/>
    <property type="project" value="InterPro"/>
</dbReference>
<reference evidence="3 4" key="1">
    <citation type="submission" date="2019-06" db="EMBL/GenBank/DDBJ databases">
        <title>Sulfurimonas gotlandica sp. nov., a chemoautotrophic and psychrotolerant epsilonproteobacterium isolated from a pelagic redoxcline, and an emended description of the genus Sulfurimonas.</title>
        <authorList>
            <person name="Wang S."/>
            <person name="Jiang L."/>
            <person name="Shao Z."/>
        </authorList>
    </citation>
    <scope>NUCLEOTIDE SEQUENCE [LARGE SCALE GENOMIC DNA]</scope>
    <source>
        <strain evidence="3 4">B2</strain>
    </source>
</reference>
<dbReference type="InterPro" id="IPR050218">
    <property type="entry name" value="LptD"/>
</dbReference>
<dbReference type="EMBL" id="CP041165">
    <property type="protein sequence ID" value="QOP41924.1"/>
    <property type="molecule type" value="Genomic_DNA"/>
</dbReference>
<feature type="domain" description="LptD C-terminal" evidence="2">
    <location>
        <begin position="287"/>
        <end position="633"/>
    </location>
</feature>
<dbReference type="GO" id="GO:0009279">
    <property type="term" value="C:cell outer membrane"/>
    <property type="evidence" value="ECO:0007669"/>
    <property type="project" value="InterPro"/>
</dbReference>
<dbReference type="InterPro" id="IPR007543">
    <property type="entry name" value="LptD_C"/>
</dbReference>
<protein>
    <submittedName>
        <fullName evidence="3">LPS-assembly protein LptD</fullName>
    </submittedName>
</protein>
<keyword evidence="4" id="KW-1185">Reference proteome</keyword>
<evidence type="ECO:0000256" key="1">
    <source>
        <dbReference type="SAM" id="SignalP"/>
    </source>
</evidence>
<organism evidence="3 4">
    <name type="scientific">Sulfurimonas marina</name>
    <dbReference type="NCBI Taxonomy" id="2590551"/>
    <lineage>
        <taxon>Bacteria</taxon>
        <taxon>Pseudomonadati</taxon>
        <taxon>Campylobacterota</taxon>
        <taxon>Epsilonproteobacteria</taxon>
        <taxon>Campylobacterales</taxon>
        <taxon>Sulfurimonadaceae</taxon>
        <taxon>Sulfurimonas</taxon>
    </lineage>
</organism>
<keyword evidence="1" id="KW-0732">Signal</keyword>
<feature type="signal peptide" evidence="1">
    <location>
        <begin position="1"/>
        <end position="19"/>
    </location>
</feature>
<evidence type="ECO:0000313" key="4">
    <source>
        <dbReference type="Proteomes" id="UP000593910"/>
    </source>
</evidence>
<dbReference type="Pfam" id="PF04453">
    <property type="entry name" value="LptD"/>
    <property type="match status" value="1"/>
</dbReference>
<evidence type="ECO:0000313" key="3">
    <source>
        <dbReference type="EMBL" id="QOP41924.1"/>
    </source>
</evidence>
<dbReference type="KEGG" id="smax:FJR03_09335"/>
<evidence type="ECO:0000259" key="2">
    <source>
        <dbReference type="Pfam" id="PF04453"/>
    </source>
</evidence>
<sequence length="725" mass="84673">MLKTFLLLTLLLSSVYATSKVEVYASQMDTNGSVVFADNGVTVIYQDYFLTAKRAIYNRDTSDLELFDDIKVNYQGNYKLLGEYARLNLAKKQKEFKPFYMLDTSSEVWMSGKSGYAQDYDIDVESGIVSGCNPIDPLWKMAFSSSDYDAKTKWLNLYNARFYFYDIPIFYTPYFGYSLDTTRRTGLLMPSLGLSSTEGFYYEQPIYIAEQNWWDLELKPQIRTNRGNGIYSKFRFVDSPVSKGSINIGYFKEYDSYLNSSLISLKNSEHYGINLMYENSDVLNQWFGTDLSGQSGLYVDTSHMNDVEYINLSSNSAQSQVTSNQVLSRINAFYNTDDNYIATYFKYYQDLEQETNANVLQQLPTLHYHYYLDTFLKDHLLYSLDVQSKNIYRQIDTSVVQTDVNLPITLQTDLFDEYLNVAYKANLYMQHSAFRGSTSVLPNYEYQDGYFLRNYHTLSVSTQLTKAFDDFIHVMGFSARYNRFDQSAQTGYYDEVADFCSLEENQNDPRCEFYNINAVDDEAYLDFTQYFFDSSANEFLYHRLSQKLSYETGKDKLGELENELDYKLSKHLSFYNNMFYNYQQHRFTKVFNSITYNNYGLKLDLSHLFKYDIAKVNTSEDPFTKYLTSSLEYDYNSHYSFSAIYNYDIELKQIKTASAGFMYKKRCWDFGVKYSENVRPILNANGDASSIKDRYVFISVVLKPFMKPDPNNALIEYKLEEQVSN</sequence>
<dbReference type="GO" id="GO:0043165">
    <property type="term" value="P:Gram-negative-bacterium-type cell outer membrane assembly"/>
    <property type="evidence" value="ECO:0007669"/>
    <property type="project" value="InterPro"/>
</dbReference>
<feature type="chain" id="PRO_5039928938" evidence="1">
    <location>
        <begin position="20"/>
        <end position="725"/>
    </location>
</feature>
<accession>A0A7M1AWW2</accession>
<proteinExistence type="inferred from homology"/>
<dbReference type="InterPro" id="IPR020889">
    <property type="entry name" value="LipoPS_assembly_LptD"/>
</dbReference>
<dbReference type="RefSeq" id="WP_193113245.1">
    <property type="nucleotide sequence ID" value="NZ_CP041165.1"/>
</dbReference>
<gene>
    <name evidence="3" type="ORF">FJR03_09335</name>
</gene>
<dbReference type="HAMAP" id="MF_01411">
    <property type="entry name" value="LPS_assembly_LptD"/>
    <property type="match status" value="1"/>
</dbReference>
<name>A0A7M1AWW2_9BACT</name>
<dbReference type="Proteomes" id="UP000593910">
    <property type="component" value="Chromosome"/>
</dbReference>
<dbReference type="PANTHER" id="PTHR30189:SF1">
    <property type="entry name" value="LPS-ASSEMBLY PROTEIN LPTD"/>
    <property type="match status" value="1"/>
</dbReference>